<evidence type="ECO:0000313" key="6">
    <source>
        <dbReference type="EMBL" id="OAO16948.1"/>
    </source>
</evidence>
<dbReference type="SUPFAM" id="SSF56420">
    <property type="entry name" value="Peptide deformylase"/>
    <property type="match status" value="1"/>
</dbReference>
<dbReference type="OrthoDB" id="276063at2759"/>
<dbReference type="EMBL" id="LXWW01000053">
    <property type="protein sequence ID" value="OAO16948.1"/>
    <property type="molecule type" value="Genomic_DNA"/>
</dbReference>
<dbReference type="STRING" id="478820.A0A196SIT3"/>
<dbReference type="HAMAP" id="MF_00163">
    <property type="entry name" value="Pep_deformylase"/>
    <property type="match status" value="1"/>
</dbReference>
<proteinExistence type="inferred from homology"/>
<evidence type="ECO:0000313" key="7">
    <source>
        <dbReference type="Proteomes" id="UP000078348"/>
    </source>
</evidence>
<dbReference type="CDD" id="cd00487">
    <property type="entry name" value="Pep_deformylase"/>
    <property type="match status" value="1"/>
</dbReference>
<evidence type="ECO:0000313" key="5">
    <source>
        <dbReference type="EMBL" id="OAO16236.1"/>
    </source>
</evidence>
<dbReference type="PRINTS" id="PR01576">
    <property type="entry name" value="PDEFORMYLASE"/>
</dbReference>
<keyword evidence="3" id="KW-0648">Protein biosynthesis</keyword>
<keyword evidence="7" id="KW-1185">Reference proteome</keyword>
<dbReference type="PANTHER" id="PTHR10458:SF22">
    <property type="entry name" value="PEPTIDE DEFORMYLASE"/>
    <property type="match status" value="1"/>
</dbReference>
<evidence type="ECO:0000256" key="1">
    <source>
        <dbReference type="ARBA" id="ARBA00010759"/>
    </source>
</evidence>
<gene>
    <name evidence="6" type="ORF">AV274_1302</name>
    <name evidence="5" type="ORF">AV274_2016</name>
</gene>
<evidence type="ECO:0000256" key="4">
    <source>
        <dbReference type="SAM" id="MobiDB-lite"/>
    </source>
</evidence>
<reference evidence="6 7" key="1">
    <citation type="submission" date="2016-05" db="EMBL/GenBank/DDBJ databases">
        <title>Nuclear genome of Blastocystis sp. subtype 1 NandII.</title>
        <authorList>
            <person name="Gentekaki E."/>
            <person name="Curtis B."/>
            <person name="Stairs C."/>
            <person name="Eme L."/>
            <person name="Herman E."/>
            <person name="Klimes V."/>
            <person name="Arias M.C."/>
            <person name="Elias M."/>
            <person name="Hilliou F."/>
            <person name="Klute M."/>
            <person name="Malik S.-B."/>
            <person name="Pightling A."/>
            <person name="Rachubinski R."/>
            <person name="Salas D."/>
            <person name="Schlacht A."/>
            <person name="Suga H."/>
            <person name="Archibald J."/>
            <person name="Ball S.G."/>
            <person name="Clark G."/>
            <person name="Dacks J."/>
            <person name="Van Der Giezen M."/>
            <person name="Tsaousis A."/>
            <person name="Roger A."/>
        </authorList>
    </citation>
    <scope>NUCLEOTIDE SEQUENCE [LARGE SCALE GENOMIC DNA]</scope>
    <source>
        <strain evidence="7">ATCC 50177 / NandII</strain>
        <strain evidence="6">NandII</strain>
    </source>
</reference>
<keyword evidence="3" id="KW-0479">Metal-binding</keyword>
<dbReference type="AlphaFoldDB" id="A0A196SIT3"/>
<keyword evidence="3" id="KW-0378">Hydrolase</keyword>
<comment type="catalytic activity">
    <reaction evidence="3">
        <text>N-terminal N-formyl-L-methionyl-[peptide] + H2O = N-terminal L-methionyl-[peptide] + formate</text>
        <dbReference type="Rhea" id="RHEA:24420"/>
        <dbReference type="Rhea" id="RHEA-COMP:10639"/>
        <dbReference type="Rhea" id="RHEA-COMP:10640"/>
        <dbReference type="ChEBI" id="CHEBI:15377"/>
        <dbReference type="ChEBI" id="CHEBI:15740"/>
        <dbReference type="ChEBI" id="CHEBI:49298"/>
        <dbReference type="ChEBI" id="CHEBI:64731"/>
        <dbReference type="EC" id="3.5.1.88"/>
    </reaction>
</comment>
<evidence type="ECO:0000256" key="2">
    <source>
        <dbReference type="ARBA" id="ARBA00012175"/>
    </source>
</evidence>
<comment type="caution">
    <text evidence="6">The sequence shown here is derived from an EMBL/GenBank/DDBJ whole genome shotgun (WGS) entry which is preliminary data.</text>
</comment>
<dbReference type="GO" id="GO:0006412">
    <property type="term" value="P:translation"/>
    <property type="evidence" value="ECO:0007669"/>
    <property type="project" value="UniProtKB-KW"/>
</dbReference>
<comment type="similarity">
    <text evidence="1 3">Belongs to the polypeptide deformylase family.</text>
</comment>
<protein>
    <recommendedName>
        <fullName evidence="2 3">Peptide deformylase</fullName>
        <ecNumber evidence="2 3">3.5.1.88</ecNumber>
    </recommendedName>
</protein>
<name>A0A196SIT3_BLAHN</name>
<evidence type="ECO:0000256" key="3">
    <source>
        <dbReference type="RuleBase" id="RU362111"/>
    </source>
</evidence>
<organism evidence="6 7">
    <name type="scientific">Blastocystis sp. subtype 1 (strain ATCC 50177 / NandII)</name>
    <dbReference type="NCBI Taxonomy" id="478820"/>
    <lineage>
        <taxon>Eukaryota</taxon>
        <taxon>Sar</taxon>
        <taxon>Stramenopiles</taxon>
        <taxon>Bigyra</taxon>
        <taxon>Opalozoa</taxon>
        <taxon>Opalinata</taxon>
        <taxon>Blastocystidae</taxon>
        <taxon>Blastocystis</taxon>
    </lineage>
</organism>
<dbReference type="Gene3D" id="3.90.45.10">
    <property type="entry name" value="Peptide deformylase"/>
    <property type="match status" value="1"/>
</dbReference>
<dbReference type="Pfam" id="PF01327">
    <property type="entry name" value="Pep_deformylase"/>
    <property type="match status" value="1"/>
</dbReference>
<feature type="region of interest" description="Disordered" evidence="4">
    <location>
        <begin position="267"/>
        <end position="291"/>
    </location>
</feature>
<dbReference type="GO" id="GO:0042586">
    <property type="term" value="F:peptide deformylase activity"/>
    <property type="evidence" value="ECO:0007669"/>
    <property type="project" value="UniProtKB-EC"/>
</dbReference>
<dbReference type="Proteomes" id="UP000078348">
    <property type="component" value="Unassembled WGS sequence"/>
</dbReference>
<dbReference type="EC" id="3.5.1.88" evidence="2 3"/>
<dbReference type="EMBL" id="LXWW01000092">
    <property type="protein sequence ID" value="OAO16236.1"/>
    <property type="molecule type" value="Genomic_DNA"/>
</dbReference>
<accession>A0A196SIT3</accession>
<sequence length="291" mass="33549">MYKSTRPWKVLKIAGLGERVLRQKCSLIKDVTSDDIQDFAMNAMFTCLQNNAFGISAPQLYRPIRMFVIRDYSNIPDPSQLAPEQHLQLPLVPYFNPRIESRSRRMMGEFEACLSDPWNVAFVARPQTIGISYTDGYGKYQERELSGWQAQVFQHEYDHLDGKTMADMCTQPGLYMTKKQYAQCEEYWKQTKQLPEFETLVKASQLLNDGGYWGPEAEDKISPEDVNIDALKVQMKLFLKRYGEDVDPNDISKDSFRDLVNRVMNEKHSQQKSCAAPSIPSEEIVTFPNSE</sequence>
<dbReference type="InterPro" id="IPR023635">
    <property type="entry name" value="Peptide_deformylase"/>
</dbReference>
<dbReference type="InterPro" id="IPR036821">
    <property type="entry name" value="Peptide_deformylase_sf"/>
</dbReference>
<dbReference type="GO" id="GO:0046872">
    <property type="term" value="F:metal ion binding"/>
    <property type="evidence" value="ECO:0007669"/>
    <property type="project" value="UniProtKB-KW"/>
</dbReference>
<comment type="function">
    <text evidence="3">Removes the formyl group from the N-terminal Met of newly synthesized proteins.</text>
</comment>
<dbReference type="PANTHER" id="PTHR10458">
    <property type="entry name" value="PEPTIDE DEFORMYLASE"/>
    <property type="match status" value="1"/>
</dbReference>